<proteinExistence type="predicted"/>
<dbReference type="EMBL" id="CP068393">
    <property type="protein sequence ID" value="QUC67893.1"/>
    <property type="molecule type" value="Genomic_DNA"/>
</dbReference>
<protein>
    <submittedName>
        <fullName evidence="1">Phosphonoacetaldehyde reductase</fullName>
    </submittedName>
</protein>
<sequence length="378" mass="41673">MNDYQKVIRGRESLKRLPELCEKLGIQRPLIVGMEPLTGTLLKKNPWLLSAPVYTGFHSNPDLKDSQEGAGLYVKEHCDGLISVGGGSSIDTAKAIKARLNAKTEDDVISGRLEGTVSCPHIAVPGTAGTGSEATQIAVAYVNGNKVSLNHPSLRPDGVILDASLLDSLPLYHKKSCALDALSQGIESYWSRGANDDSKVNAFLSIIGVLDNLKAYLEGDPHAAEEMLDASYQSGKAIQITRTTAAHAMSYMLTKKMGLAHGHACFLTLPVLWESMQEKEEMQEILKDLSTKMRLGDIRMGPKLLKGILYDLEMQIPPVPDEAVLEELACSVNTERLSNHPVKMTKEEIKQIYRRAMIPLRDNEKQACLDIWRYYGRE</sequence>
<reference evidence="1" key="1">
    <citation type="submission" date="2021-01" db="EMBL/GenBank/DDBJ databases">
        <title>Complete genome sequence of Clostridiales bacterium R-7.</title>
        <authorList>
            <person name="Mahoney-Kurpe S.C."/>
            <person name="Palevich N."/>
            <person name="Koike S."/>
            <person name="Moon C.D."/>
            <person name="Attwood G.T."/>
        </authorList>
    </citation>
    <scope>NUCLEOTIDE SEQUENCE</scope>
    <source>
        <strain evidence="1">R-7</strain>
    </source>
</reference>
<evidence type="ECO:0000313" key="2">
    <source>
        <dbReference type="Proteomes" id="UP000682782"/>
    </source>
</evidence>
<accession>A0AC61N9F5</accession>
<keyword evidence="2" id="KW-1185">Reference proteome</keyword>
<organism evidence="1 2">
    <name type="scientific">Aristaeella hokkaidonensis</name>
    <dbReference type="NCBI Taxonomy" id="3046382"/>
    <lineage>
        <taxon>Bacteria</taxon>
        <taxon>Bacillati</taxon>
        <taxon>Bacillota</taxon>
        <taxon>Clostridia</taxon>
        <taxon>Eubacteriales</taxon>
        <taxon>Aristaeellaceae</taxon>
        <taxon>Aristaeella</taxon>
    </lineage>
</organism>
<dbReference type="Proteomes" id="UP000682782">
    <property type="component" value="Chromosome"/>
</dbReference>
<gene>
    <name evidence="1" type="ORF">JYE49_04120</name>
</gene>
<name>A0AC61N9F5_9FIRM</name>
<evidence type="ECO:0000313" key="1">
    <source>
        <dbReference type="EMBL" id="QUC67893.1"/>
    </source>
</evidence>